<keyword evidence="6" id="KW-0694">RNA-binding</keyword>
<dbReference type="EMBL" id="AWUW01000160">
    <property type="protein sequence ID" value="ERJ63577.1"/>
    <property type="molecule type" value="Genomic_DNA"/>
</dbReference>
<evidence type="ECO:0000256" key="6">
    <source>
        <dbReference type="ARBA" id="ARBA00022884"/>
    </source>
</evidence>
<dbReference type="GO" id="GO:0003729">
    <property type="term" value="F:mRNA binding"/>
    <property type="evidence" value="ECO:0007669"/>
    <property type="project" value="InterPro"/>
</dbReference>
<protein>
    <submittedName>
        <fullName evidence="8">Toxin-antitoxin system, toxin component, HicA family</fullName>
    </submittedName>
</protein>
<keyword evidence="4" id="KW-0255">Endonuclease</keyword>
<dbReference type="InterPro" id="IPR038570">
    <property type="entry name" value="HicA_sf"/>
</dbReference>
<name>A0A0E2LLZ2_PORGN</name>
<evidence type="ECO:0000256" key="3">
    <source>
        <dbReference type="ARBA" id="ARBA00022722"/>
    </source>
</evidence>
<comment type="caution">
    <text evidence="8">The sequence shown here is derived from an EMBL/GenBank/DDBJ whole genome shotgun (WGS) entry which is preliminary data.</text>
</comment>
<reference evidence="8 9" key="1">
    <citation type="submission" date="2013-06" db="EMBL/GenBank/DDBJ databases">
        <authorList>
            <person name="Weinstock G."/>
            <person name="Sodergren E."/>
            <person name="Lobos E.A."/>
            <person name="Fulton L."/>
            <person name="Fulton R."/>
            <person name="Courtney L."/>
            <person name="Fronick C."/>
            <person name="O'Laughlin M."/>
            <person name="Godfrey J."/>
            <person name="Wilson R.M."/>
            <person name="Miner T."/>
            <person name="Farmer C."/>
            <person name="Delehaunty K."/>
            <person name="Cordes M."/>
            <person name="Minx P."/>
            <person name="Tomlinson C."/>
            <person name="Chen J."/>
            <person name="Wollam A."/>
            <person name="Pepin K.H."/>
            <person name="Bhonagiri V."/>
            <person name="Zhang X."/>
            <person name="Warren W."/>
            <person name="Mitreva M."/>
            <person name="Mardis E.R."/>
            <person name="Wilson R.K."/>
        </authorList>
    </citation>
    <scope>NUCLEOTIDE SEQUENCE [LARGE SCALE GENOMIC DNA]</scope>
    <source>
        <strain evidence="8 9">F0570</strain>
    </source>
</reference>
<keyword evidence="2" id="KW-1277">Toxin-antitoxin system</keyword>
<accession>A0A0E2LLZ2</accession>
<dbReference type="Proteomes" id="UP000016630">
    <property type="component" value="Unassembled WGS sequence"/>
</dbReference>
<dbReference type="AlphaFoldDB" id="A0A0E2LLZ2"/>
<dbReference type="GO" id="GO:0004519">
    <property type="term" value="F:endonuclease activity"/>
    <property type="evidence" value="ECO:0007669"/>
    <property type="project" value="UniProtKB-KW"/>
</dbReference>
<dbReference type="RefSeq" id="WP_021664983.1">
    <property type="nucleotide sequence ID" value="NZ_KI259111.1"/>
</dbReference>
<organism evidence="8 9">
    <name type="scientific">Porphyromonas gingivalis F0570</name>
    <dbReference type="NCBI Taxonomy" id="1227271"/>
    <lineage>
        <taxon>Bacteria</taxon>
        <taxon>Pseudomonadati</taxon>
        <taxon>Bacteroidota</taxon>
        <taxon>Bacteroidia</taxon>
        <taxon>Bacteroidales</taxon>
        <taxon>Porphyromonadaceae</taxon>
        <taxon>Porphyromonas</taxon>
    </lineage>
</organism>
<dbReference type="HOGENOM" id="CLU_164851_7_3_10"/>
<evidence type="ECO:0000256" key="4">
    <source>
        <dbReference type="ARBA" id="ARBA00022759"/>
    </source>
</evidence>
<dbReference type="PATRIC" id="fig|1227271.3.peg.2060"/>
<dbReference type="GO" id="GO:0016787">
    <property type="term" value="F:hydrolase activity"/>
    <property type="evidence" value="ECO:0007669"/>
    <property type="project" value="UniProtKB-KW"/>
</dbReference>
<evidence type="ECO:0000256" key="5">
    <source>
        <dbReference type="ARBA" id="ARBA00022801"/>
    </source>
</evidence>
<comment type="similarity">
    <text evidence="1">Belongs to the HicA mRNA interferase family.</text>
</comment>
<gene>
    <name evidence="8" type="ORF">HMPREF1555_02349</name>
</gene>
<evidence type="ECO:0000313" key="9">
    <source>
        <dbReference type="Proteomes" id="UP000016630"/>
    </source>
</evidence>
<evidence type="ECO:0000256" key="1">
    <source>
        <dbReference type="ARBA" id="ARBA00006620"/>
    </source>
</evidence>
<dbReference type="InterPro" id="IPR012933">
    <property type="entry name" value="HicA_mRNA_interferase"/>
</dbReference>
<proteinExistence type="inferred from homology"/>
<evidence type="ECO:0000256" key="7">
    <source>
        <dbReference type="ARBA" id="ARBA00023016"/>
    </source>
</evidence>
<keyword evidence="7" id="KW-0346">Stress response</keyword>
<dbReference type="Gene3D" id="3.30.920.30">
    <property type="entry name" value="Hypothetical protein"/>
    <property type="match status" value="1"/>
</dbReference>
<keyword evidence="5" id="KW-0378">Hydrolase</keyword>
<evidence type="ECO:0000256" key="2">
    <source>
        <dbReference type="ARBA" id="ARBA00022649"/>
    </source>
</evidence>
<evidence type="ECO:0000313" key="8">
    <source>
        <dbReference type="EMBL" id="ERJ63577.1"/>
    </source>
</evidence>
<dbReference type="Pfam" id="PF07927">
    <property type="entry name" value="HicA_toxin"/>
    <property type="match status" value="1"/>
</dbReference>
<dbReference type="SUPFAM" id="SSF54786">
    <property type="entry name" value="YcfA/nrd intein domain"/>
    <property type="match status" value="1"/>
</dbReference>
<sequence>MKYSELHRKLRKKGCYPTGKEMAKHPQWYSPITGKTFYTSHHEKEEIPTGTLRKIIREAGL</sequence>
<keyword evidence="3" id="KW-0540">Nuclease</keyword>